<keyword evidence="1" id="KW-0472">Membrane</keyword>
<dbReference type="RefSeq" id="WP_197611888.1">
    <property type="nucleotide sequence ID" value="NZ_JAHWBK010000003.1"/>
</dbReference>
<feature type="transmembrane region" description="Helical" evidence="1">
    <location>
        <begin position="110"/>
        <end position="127"/>
    </location>
</feature>
<evidence type="ECO:0008006" key="4">
    <source>
        <dbReference type="Google" id="ProtNLM"/>
    </source>
</evidence>
<sequence length="213" mass="24035">MDYDEVRPVCMVSRSYGLAGGATGYVLAVVELGSLDRQIKMYVPLAQPHRDIRAPEMIWEFIRVYMDGDPRSLPEVDPLPSPGDARADLALMDRQLFGGLIDNHHRVKSGAFPLAYVGIVGSFMYWFEKAGLWISRNAPKPEWPEEVRAEIAVGAPNESFRVRRLTEAERLAYSGRLKNLNRRWALLGFISTIIVFMMFAVLGVPPWFASADF</sequence>
<dbReference type="EMBL" id="JAHWBK010000003">
    <property type="protein sequence ID" value="MCV0323997.1"/>
    <property type="molecule type" value="Genomic_DNA"/>
</dbReference>
<protein>
    <recommendedName>
        <fullName evidence="4">Transmembrane protein</fullName>
    </recommendedName>
</protein>
<name>A0ABT2XDK3_9GAMM</name>
<keyword evidence="3" id="KW-1185">Reference proteome</keyword>
<organism evidence="2 3">
    <name type="scientific">Stenotrophomonas riyadhensis</name>
    <dbReference type="NCBI Taxonomy" id="2859893"/>
    <lineage>
        <taxon>Bacteria</taxon>
        <taxon>Pseudomonadati</taxon>
        <taxon>Pseudomonadota</taxon>
        <taxon>Gammaproteobacteria</taxon>
        <taxon>Lysobacterales</taxon>
        <taxon>Lysobacteraceae</taxon>
        <taxon>Stenotrophomonas</taxon>
    </lineage>
</organism>
<proteinExistence type="predicted"/>
<dbReference type="Proteomes" id="UP001208054">
    <property type="component" value="Unassembled WGS sequence"/>
</dbReference>
<gene>
    <name evidence="2" type="ORF">KYJ44_06660</name>
</gene>
<evidence type="ECO:0000313" key="2">
    <source>
        <dbReference type="EMBL" id="MCV0323997.1"/>
    </source>
</evidence>
<feature type="transmembrane region" description="Helical" evidence="1">
    <location>
        <begin position="184"/>
        <end position="208"/>
    </location>
</feature>
<accession>A0ABT2XDK3</accession>
<reference evidence="2 3" key="1">
    <citation type="submission" date="2021-07" db="EMBL/GenBank/DDBJ databases">
        <title>Clinical implication of Pseudomonas aeruginosa: further insight on the antimicrobial resistance.</title>
        <authorList>
            <person name="Macori G."/>
            <person name="Fanning S."/>
            <person name="Alqahtani A."/>
        </authorList>
    </citation>
    <scope>NUCLEOTIDE SEQUENCE [LARGE SCALE GENOMIC DNA]</scope>
    <source>
        <strain evidence="2 3">CFS3442</strain>
    </source>
</reference>
<keyword evidence="1" id="KW-1133">Transmembrane helix</keyword>
<comment type="caution">
    <text evidence="2">The sequence shown here is derived from an EMBL/GenBank/DDBJ whole genome shotgun (WGS) entry which is preliminary data.</text>
</comment>
<evidence type="ECO:0000256" key="1">
    <source>
        <dbReference type="SAM" id="Phobius"/>
    </source>
</evidence>
<evidence type="ECO:0000313" key="3">
    <source>
        <dbReference type="Proteomes" id="UP001208054"/>
    </source>
</evidence>
<keyword evidence="1" id="KW-0812">Transmembrane</keyword>